<feature type="region of interest" description="Disordered" evidence="1">
    <location>
        <begin position="119"/>
        <end position="156"/>
    </location>
</feature>
<evidence type="ECO:0000256" key="2">
    <source>
        <dbReference type="SAM" id="SignalP"/>
    </source>
</evidence>
<proteinExistence type="predicted"/>
<dbReference type="Proteomes" id="UP000658997">
    <property type="component" value="Unassembled WGS sequence"/>
</dbReference>
<organism evidence="3 5">
    <name type="scientific">Ustilago bromivora</name>
    <dbReference type="NCBI Taxonomy" id="307758"/>
    <lineage>
        <taxon>Eukaryota</taxon>
        <taxon>Fungi</taxon>
        <taxon>Dikarya</taxon>
        <taxon>Basidiomycota</taxon>
        <taxon>Ustilaginomycotina</taxon>
        <taxon>Ustilaginomycetes</taxon>
        <taxon>Ustilaginales</taxon>
        <taxon>Ustilaginaceae</taxon>
        <taxon>Ustilago</taxon>
    </lineage>
</organism>
<accession>A0A1K0FWB1</accession>
<reference evidence="5" key="1">
    <citation type="submission" date="2016-04" db="EMBL/GenBank/DDBJ databases">
        <authorList>
            <person name="Guldener U."/>
            <person name="Guldener U."/>
        </authorList>
    </citation>
    <scope>NUCLEOTIDE SEQUENCE [LARGE SCALE GENOMIC DNA]</scope>
    <source>
        <strain evidence="5">UB2112</strain>
    </source>
</reference>
<feature type="chain" id="PRO_5038218718" evidence="2">
    <location>
        <begin position="35"/>
        <end position="156"/>
    </location>
</feature>
<dbReference type="OrthoDB" id="10317504at2759"/>
<evidence type="ECO:0000256" key="1">
    <source>
        <dbReference type="SAM" id="MobiDB-lite"/>
    </source>
</evidence>
<dbReference type="EMBL" id="LT558117">
    <property type="protein sequence ID" value="SAM64862.1"/>
    <property type="molecule type" value="Genomic_DNA"/>
</dbReference>
<dbReference type="EMBL" id="ULHB01000011">
    <property type="protein sequence ID" value="SYW75816.1"/>
    <property type="molecule type" value="Genomic_DNA"/>
</dbReference>
<keyword evidence="6" id="KW-1185">Reference proteome</keyword>
<name>A0A1K0FWB1_9BASI</name>
<gene>
    <name evidence="4" type="ORF">UBRO2_00971</name>
    <name evidence="3" type="ORF">UBRO_08306</name>
</gene>
<dbReference type="Proteomes" id="UP000179920">
    <property type="component" value="Chromosome I"/>
</dbReference>
<sequence>MQLHTNPSSLLFSTPKAAILLAISVAMTSSLVAAAPMPIEMINSPLTNEIIEHDPPQIQQLYEYVQRVLPAESHTPLQGRLLPYFGSSASHTPVPYGERTFNYASKGRSDAMIRLYMDPGSNERVGSRRGREVEVVQQGQRAPPNTPERHRNRGSL</sequence>
<evidence type="ECO:0000313" key="3">
    <source>
        <dbReference type="EMBL" id="SAM64862.1"/>
    </source>
</evidence>
<evidence type="ECO:0000313" key="6">
    <source>
        <dbReference type="Proteomes" id="UP000658997"/>
    </source>
</evidence>
<feature type="signal peptide" evidence="2">
    <location>
        <begin position="1"/>
        <end position="34"/>
    </location>
</feature>
<keyword evidence="2" id="KW-0732">Signal</keyword>
<reference evidence="4" key="3">
    <citation type="submission" date="2018-08" db="EMBL/GenBank/DDBJ databases">
        <authorList>
            <person name="Guldener U."/>
        </authorList>
    </citation>
    <scope>NUCLEOTIDE SEQUENCE</scope>
    <source>
        <strain evidence="4">UB2</strain>
    </source>
</reference>
<protein>
    <submittedName>
        <fullName evidence="3">Uncharacterized protein</fullName>
    </submittedName>
</protein>
<evidence type="ECO:0000313" key="5">
    <source>
        <dbReference type="Proteomes" id="UP000179920"/>
    </source>
</evidence>
<dbReference type="AlphaFoldDB" id="A0A1K0FWB1"/>
<reference evidence="3" key="2">
    <citation type="submission" date="2016-04" db="EMBL/GenBank/DDBJ databases">
        <authorList>
            <person name="Evans L.H."/>
            <person name="Alamgir A."/>
            <person name="Owens N."/>
            <person name="Weber N.D."/>
            <person name="Virtaneva K."/>
            <person name="Barbian K."/>
            <person name="Babar A."/>
            <person name="Rosenke K."/>
        </authorList>
    </citation>
    <scope>NUCLEOTIDE SEQUENCE</scope>
    <source>
        <strain evidence="3">UB2112</strain>
    </source>
</reference>
<evidence type="ECO:0000313" key="4">
    <source>
        <dbReference type="EMBL" id="SYW75816.1"/>
    </source>
</evidence>
<feature type="compositionally biased region" description="Basic and acidic residues" evidence="1">
    <location>
        <begin position="125"/>
        <end position="134"/>
    </location>
</feature>